<feature type="domain" description="FAD dependent oxidoreductase" evidence="5">
    <location>
        <begin position="160"/>
        <end position="544"/>
    </location>
</feature>
<evidence type="ECO:0000256" key="4">
    <source>
        <dbReference type="SAM" id="MobiDB-lite"/>
    </source>
</evidence>
<evidence type="ECO:0000256" key="2">
    <source>
        <dbReference type="ARBA" id="ARBA00039785"/>
    </source>
</evidence>
<feature type="compositionally biased region" description="Basic and acidic residues" evidence="4">
    <location>
        <begin position="50"/>
        <end position="63"/>
    </location>
</feature>
<evidence type="ECO:0000259" key="5">
    <source>
        <dbReference type="Pfam" id="PF01266"/>
    </source>
</evidence>
<dbReference type="GO" id="GO:0005739">
    <property type="term" value="C:mitochondrion"/>
    <property type="evidence" value="ECO:0007669"/>
    <property type="project" value="GOC"/>
</dbReference>
<gene>
    <name evidence="6" type="primary">107372068</name>
</gene>
<dbReference type="Pfam" id="PF01266">
    <property type="entry name" value="DAO"/>
    <property type="match status" value="1"/>
</dbReference>
<dbReference type="EMBL" id="CAEY01001141">
    <property type="status" value="NOT_ANNOTATED_CDS"/>
    <property type="molecule type" value="Genomic_DNA"/>
</dbReference>
<dbReference type="InterPro" id="IPR036188">
    <property type="entry name" value="FAD/NAD-bd_sf"/>
</dbReference>
<keyword evidence="1" id="KW-0560">Oxidoreductase</keyword>
<evidence type="ECO:0000313" key="6">
    <source>
        <dbReference type="EnsemblMetazoa" id="tetur03g07760.1"/>
    </source>
</evidence>
<dbReference type="OrthoDB" id="424974at2759"/>
<dbReference type="SUPFAM" id="SSF51905">
    <property type="entry name" value="FAD/NAD(P)-binding domain"/>
    <property type="match status" value="1"/>
</dbReference>
<feature type="compositionally biased region" description="Polar residues" evidence="4">
    <location>
        <begin position="35"/>
        <end position="49"/>
    </location>
</feature>
<reference evidence="7" key="1">
    <citation type="submission" date="2011-08" db="EMBL/GenBank/DDBJ databases">
        <authorList>
            <person name="Rombauts S."/>
        </authorList>
    </citation>
    <scope>NUCLEOTIDE SEQUENCE</scope>
    <source>
        <strain evidence="7">London</strain>
    </source>
</reference>
<comment type="function">
    <text evidence="3">Required for the assembly of the mitochondrial membrane respiratory chain NADH dehydrogenase (Complex I). Involved in mid-late stages of complex I assembly.</text>
</comment>
<evidence type="ECO:0000256" key="1">
    <source>
        <dbReference type="ARBA" id="ARBA00023002"/>
    </source>
</evidence>
<dbReference type="EnsemblMetazoa" id="tetur03g07760.1">
    <property type="protein sequence ID" value="tetur03g07760.1"/>
    <property type="gene ID" value="tetur03g07760"/>
</dbReference>
<dbReference type="PANTHER" id="PTHR13847:SF287">
    <property type="entry name" value="FAD-DEPENDENT OXIDOREDUCTASE DOMAIN-CONTAINING PROTEIN 1"/>
    <property type="match status" value="1"/>
</dbReference>
<dbReference type="InterPro" id="IPR006076">
    <property type="entry name" value="FAD-dep_OxRdtase"/>
</dbReference>
<dbReference type="KEGG" id="tut:107372068"/>
<dbReference type="Gene3D" id="3.50.50.60">
    <property type="entry name" value="FAD/NAD(P)-binding domain"/>
    <property type="match status" value="1"/>
</dbReference>
<protein>
    <recommendedName>
        <fullName evidence="2">FAD-dependent oxidoreductase domain-containing protein 1</fullName>
    </recommendedName>
</protein>
<dbReference type="GO" id="GO:0016491">
    <property type="term" value="F:oxidoreductase activity"/>
    <property type="evidence" value="ECO:0007669"/>
    <property type="project" value="UniProtKB-KW"/>
</dbReference>
<sequence length="580" mass="65216">MSSGLVRNVKVKKCFNYVGQLYNVSLRGFCATGPNNGSSRETNFKSSDTNSDKDANEDAKADQEPNIDTSSLKIDEKPRWDEADRDARIARLREIVAQPANPDTAIHFPNADYVFRYPIFHSLSDSKIPSAIVSDGRKDWTKSIHEAFKKPLVDYPESTDFLIIGGGVIGLSIAYFIKQAMGDLRVVVVDRDFNYTHAASNLSLGCIRQQFSHPTNIKMAAIGADFYRQSKDHLSIIDKEPPDLNFHPQGYMFLVEPERAESFLKYHQTQTECGAYIDILSPDDLKKRFPWLNAEGIVFATLGLQDEGWIDPFPLLVSLKGKTEFLGAHFVEAEVFDFNTSLALPSSPHRDELGNPTEICHHALLRFPNDEIAQINFSRCIVCCGAESRVLAEALGIGIEPGLRRIPLPVVPRKRYVFVFNAPDAPILDFPILVDPSGVVCRRDGLGGNFIVTKYPTKEEEPDPGNLDVDYSFFEKAIYPVLARRVKGFQKVKIVAAWAGYCDENIYDNNPIIGSHPYYNNIIWACGFGSHGIQMAPAVGRAMVHYQLRGYYPEKLGYNLFGFAWERMFQGERIYEDLVL</sequence>
<dbReference type="STRING" id="32264.T1K0H1"/>
<dbReference type="HOGENOM" id="CLU_007884_4_4_1"/>
<name>T1K0H1_TETUR</name>
<dbReference type="Gene3D" id="3.30.9.10">
    <property type="entry name" value="D-Amino Acid Oxidase, subunit A, domain 2"/>
    <property type="match status" value="1"/>
</dbReference>
<organism evidence="6 7">
    <name type="scientific">Tetranychus urticae</name>
    <name type="common">Two-spotted spider mite</name>
    <dbReference type="NCBI Taxonomy" id="32264"/>
    <lineage>
        <taxon>Eukaryota</taxon>
        <taxon>Metazoa</taxon>
        <taxon>Ecdysozoa</taxon>
        <taxon>Arthropoda</taxon>
        <taxon>Chelicerata</taxon>
        <taxon>Arachnida</taxon>
        <taxon>Acari</taxon>
        <taxon>Acariformes</taxon>
        <taxon>Trombidiformes</taxon>
        <taxon>Prostigmata</taxon>
        <taxon>Eleutherengona</taxon>
        <taxon>Raphignathae</taxon>
        <taxon>Tetranychoidea</taxon>
        <taxon>Tetranychidae</taxon>
        <taxon>Tetranychus</taxon>
    </lineage>
</organism>
<dbReference type="PANTHER" id="PTHR13847">
    <property type="entry name" value="SARCOSINE DEHYDROGENASE-RELATED"/>
    <property type="match status" value="1"/>
</dbReference>
<dbReference type="AlphaFoldDB" id="T1K0H1"/>
<evidence type="ECO:0000313" key="7">
    <source>
        <dbReference type="Proteomes" id="UP000015104"/>
    </source>
</evidence>
<dbReference type="OMA" id="TEICHHA"/>
<feature type="region of interest" description="Disordered" evidence="4">
    <location>
        <begin position="35"/>
        <end position="78"/>
    </location>
</feature>
<accession>T1K0H1</accession>
<dbReference type="Proteomes" id="UP000015104">
    <property type="component" value="Unassembled WGS sequence"/>
</dbReference>
<reference evidence="6" key="2">
    <citation type="submission" date="2015-06" db="UniProtKB">
        <authorList>
            <consortium name="EnsemblMetazoa"/>
        </authorList>
    </citation>
    <scope>IDENTIFICATION</scope>
</reference>
<keyword evidence="7" id="KW-1185">Reference proteome</keyword>
<evidence type="ECO:0000256" key="3">
    <source>
        <dbReference type="ARBA" id="ARBA00046185"/>
    </source>
</evidence>
<dbReference type="eggNOG" id="KOG2853">
    <property type="taxonomic scope" value="Eukaryota"/>
</dbReference>
<dbReference type="GO" id="GO:0032981">
    <property type="term" value="P:mitochondrial respiratory chain complex I assembly"/>
    <property type="evidence" value="ECO:0007669"/>
    <property type="project" value="TreeGrafter"/>
</dbReference>
<proteinExistence type="predicted"/>